<evidence type="ECO:0000313" key="2">
    <source>
        <dbReference type="Proteomes" id="UP001239111"/>
    </source>
</evidence>
<protein>
    <submittedName>
        <fullName evidence="1">Uncharacterized protein</fullName>
    </submittedName>
</protein>
<reference evidence="1" key="1">
    <citation type="submission" date="2023-04" db="EMBL/GenBank/DDBJ databases">
        <title>A chromosome-level genome assembly of the parasitoid wasp Eretmocerus hayati.</title>
        <authorList>
            <person name="Zhong Y."/>
            <person name="Liu S."/>
            <person name="Liu Y."/>
        </authorList>
    </citation>
    <scope>NUCLEOTIDE SEQUENCE</scope>
    <source>
        <strain evidence="1">ZJU_SS_LIU_2023</strain>
    </source>
</reference>
<keyword evidence="2" id="KW-1185">Reference proteome</keyword>
<gene>
    <name evidence="1" type="ORF">QAD02_019342</name>
</gene>
<proteinExistence type="predicted"/>
<dbReference type="Proteomes" id="UP001239111">
    <property type="component" value="Chromosome 1"/>
</dbReference>
<comment type="caution">
    <text evidence="1">The sequence shown here is derived from an EMBL/GenBank/DDBJ whole genome shotgun (WGS) entry which is preliminary data.</text>
</comment>
<evidence type="ECO:0000313" key="1">
    <source>
        <dbReference type="EMBL" id="KAJ8683550.1"/>
    </source>
</evidence>
<organism evidence="1 2">
    <name type="scientific">Eretmocerus hayati</name>
    <dbReference type="NCBI Taxonomy" id="131215"/>
    <lineage>
        <taxon>Eukaryota</taxon>
        <taxon>Metazoa</taxon>
        <taxon>Ecdysozoa</taxon>
        <taxon>Arthropoda</taxon>
        <taxon>Hexapoda</taxon>
        <taxon>Insecta</taxon>
        <taxon>Pterygota</taxon>
        <taxon>Neoptera</taxon>
        <taxon>Endopterygota</taxon>
        <taxon>Hymenoptera</taxon>
        <taxon>Apocrita</taxon>
        <taxon>Proctotrupomorpha</taxon>
        <taxon>Chalcidoidea</taxon>
        <taxon>Aphelinidae</taxon>
        <taxon>Aphelininae</taxon>
        <taxon>Eretmocerus</taxon>
    </lineage>
</organism>
<dbReference type="EMBL" id="CM056741">
    <property type="protein sequence ID" value="KAJ8683550.1"/>
    <property type="molecule type" value="Genomic_DNA"/>
</dbReference>
<sequence>MSFTCSKTTIRLLRILSRNCELNHEIGFRSYASKVFSSASPHHAKVKPKASKLRENLDDEASGYEIQKEWHIDLDVSNKPSATPLWDASVKMKNNILRENMKNKHERHSDKQSDDELESLYQEAYMESGLCDDYLEDEKSSKQKEEKSSKSRRHPKFQTNVSSNQRKPPVKQTVRIKGSNDKKTHVDHKDGAPKQEENKKAILHPPKNSTFVSKDAVDEEQFDTSIGEIDENTQTALTHFVSCIDNDESDPTLEATNQLFSELKSLDTEGKLNFDLSKDEFNQLNFLTDFKLDVPGPLDKCDEDLSDFGPGLSPTFNVAAYADKAELIQEYVKLGVNLYKIEKDQDCMRALLTVDLKEELPKYIQFLHDCGVPADRLGDVITKSPMVLKENMDDLKTRIRYLRAHDFSRASIARIVTDNPTWLTWSTKHIDERLGHFQNEFNLSGSEVRFVATRQPRLITYNFKKIHEATFATREQMGFDRRLTKFLLISKPRLWMISRRKVVAAFDYAHNVMNLSHLLLAQQADVLTCRKNRLQSRHEFLKSLKLDQYDPKKPNYIAPKTIVYGSDAEFCRDLAKTAVDTYNLFLRTQ</sequence>
<name>A0ACC2PP41_9HYME</name>
<accession>A0ACC2PP41</accession>